<dbReference type="InterPro" id="IPR043131">
    <property type="entry name" value="BCAT-like_N"/>
</dbReference>
<comment type="pathway">
    <text evidence="4 16">Amino-acid biosynthesis; L-leucine biosynthesis; L-leucine from 3-methyl-2-oxobutanoate: step 4/4.</text>
</comment>
<keyword evidence="6 16" id="KW-0032">Aminotransferase</keyword>
<evidence type="ECO:0000256" key="1">
    <source>
        <dbReference type="ARBA" id="ARBA00001933"/>
    </source>
</evidence>
<proteinExistence type="inferred from homology"/>
<comment type="catalytic activity">
    <reaction evidence="12 16">
        <text>L-isoleucine + 2-oxoglutarate = (S)-3-methyl-2-oxopentanoate + L-glutamate</text>
        <dbReference type="Rhea" id="RHEA:24801"/>
        <dbReference type="ChEBI" id="CHEBI:16810"/>
        <dbReference type="ChEBI" id="CHEBI:29985"/>
        <dbReference type="ChEBI" id="CHEBI:35146"/>
        <dbReference type="ChEBI" id="CHEBI:58045"/>
        <dbReference type="EC" id="2.6.1.42"/>
    </reaction>
</comment>
<dbReference type="GO" id="GO:0009097">
    <property type="term" value="P:isoleucine biosynthetic process"/>
    <property type="evidence" value="ECO:0007669"/>
    <property type="project" value="UniProtKB-UniPathway"/>
</dbReference>
<dbReference type="PANTHER" id="PTHR42743:SF4">
    <property type="entry name" value="BRANCHED-CHAIN-AMINO-ACID AMINOTRANSFERASE-RELATED"/>
    <property type="match status" value="1"/>
</dbReference>
<comment type="caution">
    <text evidence="17">The sequence shown here is derived from an EMBL/GenBank/DDBJ whole genome shotgun (WGS) entry which is preliminary data.</text>
</comment>
<dbReference type="Proteomes" id="UP000291338">
    <property type="component" value="Unassembled WGS sequence"/>
</dbReference>
<dbReference type="SUPFAM" id="SSF56752">
    <property type="entry name" value="D-aminoacid aminotransferase-like PLP-dependent enzymes"/>
    <property type="match status" value="1"/>
</dbReference>
<dbReference type="InterPro" id="IPR043132">
    <property type="entry name" value="BCAT-like_C"/>
</dbReference>
<evidence type="ECO:0000256" key="14">
    <source>
        <dbReference type="ARBA" id="ARBA00049529"/>
    </source>
</evidence>
<organism evidence="17 18">
    <name type="scientific">Pseudoalteromonas phenolica</name>
    <dbReference type="NCBI Taxonomy" id="161398"/>
    <lineage>
        <taxon>Bacteria</taxon>
        <taxon>Pseudomonadati</taxon>
        <taxon>Pseudomonadota</taxon>
        <taxon>Gammaproteobacteria</taxon>
        <taxon>Alteromonadales</taxon>
        <taxon>Pseudoalteromonadaceae</taxon>
        <taxon>Pseudoalteromonas</taxon>
    </lineage>
</organism>
<dbReference type="PANTHER" id="PTHR42743">
    <property type="entry name" value="AMINO-ACID AMINOTRANSFERASE"/>
    <property type="match status" value="1"/>
</dbReference>
<evidence type="ECO:0000256" key="6">
    <source>
        <dbReference type="ARBA" id="ARBA00022576"/>
    </source>
</evidence>
<evidence type="ECO:0000256" key="9">
    <source>
        <dbReference type="ARBA" id="ARBA00022909"/>
    </source>
</evidence>
<dbReference type="InterPro" id="IPR005785">
    <property type="entry name" value="B_amino_transI"/>
</dbReference>
<evidence type="ECO:0000256" key="10">
    <source>
        <dbReference type="ARBA" id="ARBA00035633"/>
    </source>
</evidence>
<dbReference type="GO" id="GO:0009099">
    <property type="term" value="P:L-valine biosynthetic process"/>
    <property type="evidence" value="ECO:0007669"/>
    <property type="project" value="UniProtKB-UniPathway"/>
</dbReference>
<evidence type="ECO:0000256" key="2">
    <source>
        <dbReference type="ARBA" id="ARBA00004824"/>
    </source>
</evidence>
<evidence type="ECO:0000256" key="3">
    <source>
        <dbReference type="ARBA" id="ARBA00004931"/>
    </source>
</evidence>
<dbReference type="UniPathway" id="UPA00048">
    <property type="reaction ID" value="UER00073"/>
</dbReference>
<comment type="function">
    <text evidence="15">Involved in the biosynthesis of p-aminobenzoate (PABA), a precursor of tetrahydrofolate. Converts 4-amino-4-deoxychorismate into 4-aminobenzoate (PABA) and pyruvate.</text>
</comment>
<comment type="pathway">
    <text evidence="2 16">Amino-acid biosynthesis; L-isoleucine biosynthesis; L-isoleucine from 2-oxobutanoate: step 4/4.</text>
</comment>
<keyword evidence="9" id="KW-0289">Folate biosynthesis</keyword>
<name>A0A4Q7IR65_9GAMM</name>
<dbReference type="InterPro" id="IPR050571">
    <property type="entry name" value="Class-IV_PLP-Dep_Aminotrnsfr"/>
</dbReference>
<keyword evidence="16" id="KW-0100">Branched-chain amino acid biosynthesis</keyword>
<comment type="similarity">
    <text evidence="5 16">Belongs to the class-IV pyridoxal-phosphate-dependent aminotransferase family.</text>
</comment>
<evidence type="ECO:0000256" key="15">
    <source>
        <dbReference type="ARBA" id="ARBA00054027"/>
    </source>
</evidence>
<keyword evidence="16" id="KW-0028">Amino-acid biosynthesis</keyword>
<evidence type="ECO:0000256" key="16">
    <source>
        <dbReference type="RuleBase" id="RU364094"/>
    </source>
</evidence>
<dbReference type="GO" id="GO:0046656">
    <property type="term" value="P:folic acid biosynthetic process"/>
    <property type="evidence" value="ECO:0007669"/>
    <property type="project" value="UniProtKB-KW"/>
</dbReference>
<evidence type="ECO:0000256" key="5">
    <source>
        <dbReference type="ARBA" id="ARBA00009320"/>
    </source>
</evidence>
<comment type="cofactor">
    <cofactor evidence="1 16">
        <name>pyridoxal 5'-phosphate</name>
        <dbReference type="ChEBI" id="CHEBI:597326"/>
    </cofactor>
</comment>
<accession>A0A4Q7IR65</accession>
<evidence type="ECO:0000313" key="17">
    <source>
        <dbReference type="EMBL" id="RZQ54963.1"/>
    </source>
</evidence>
<dbReference type="GO" id="GO:0008696">
    <property type="term" value="F:4-amino-4-deoxychorismate lyase activity"/>
    <property type="evidence" value="ECO:0007669"/>
    <property type="project" value="UniProtKB-EC"/>
</dbReference>
<dbReference type="UniPathway" id="UPA00047">
    <property type="reaction ID" value="UER00058"/>
</dbReference>
<dbReference type="GO" id="GO:0052655">
    <property type="term" value="F:L-valine-2-oxoglutarate transaminase activity"/>
    <property type="evidence" value="ECO:0007669"/>
    <property type="project" value="RHEA"/>
</dbReference>
<dbReference type="EC" id="2.6.1.42" evidence="16"/>
<keyword evidence="8 16" id="KW-0663">Pyridoxal phosphate</keyword>
<comment type="function">
    <text evidence="16">Acts on leucine, isoleucine and valine.</text>
</comment>
<dbReference type="GO" id="GO:0052656">
    <property type="term" value="F:L-isoleucine-2-oxoglutarate transaminase activity"/>
    <property type="evidence" value="ECO:0007669"/>
    <property type="project" value="RHEA"/>
</dbReference>
<dbReference type="NCBIfam" id="TIGR01122">
    <property type="entry name" value="ilvE_I"/>
    <property type="match status" value="1"/>
</dbReference>
<comment type="catalytic activity">
    <reaction evidence="13 16">
        <text>L-leucine + 2-oxoglutarate = 4-methyl-2-oxopentanoate + L-glutamate</text>
        <dbReference type="Rhea" id="RHEA:18321"/>
        <dbReference type="ChEBI" id="CHEBI:16810"/>
        <dbReference type="ChEBI" id="CHEBI:17865"/>
        <dbReference type="ChEBI" id="CHEBI:29985"/>
        <dbReference type="ChEBI" id="CHEBI:57427"/>
        <dbReference type="EC" id="2.6.1.42"/>
    </reaction>
</comment>
<dbReference type="InterPro" id="IPR036038">
    <property type="entry name" value="Aminotransferase-like"/>
</dbReference>
<gene>
    <name evidence="16" type="primary">ilvE</name>
    <name evidence="17" type="ORF">C1E23_01375</name>
</gene>
<sequence>MSRLMWFKGEIVPVEDAKINVLSPTSQFGANVFEGLRAYWSDSDNQLYIFRLEEHLKRLERSVKMMKFNSPYCIEDYKRAILDVIKANNFKEDIAIRQTVFVDGQGSWMTKDNVDMFIAPIAKQRAYDSSIKPGYDCMISSWERINDNSMSPRIKVGANYINSRMGQLEALDNGFDSAIFLNSRKTVSEGPGSCFFMVRDGVLITPPLTASVLESVTRSTVLQIATEVLKLRVEEREIDRTELYIADEAFFCGTAVEIIPIRSVDRFVLNEGQEGSITKELKSKYFEVVRGTIKLGSDWLTPVY</sequence>
<dbReference type="RefSeq" id="WP_130253855.1">
    <property type="nucleotide sequence ID" value="NZ_PPSX01000005.1"/>
</dbReference>
<dbReference type="Gene3D" id="3.20.10.10">
    <property type="entry name" value="D-amino Acid Aminotransferase, subunit A, domain 2"/>
    <property type="match status" value="1"/>
</dbReference>
<dbReference type="GO" id="GO:0052654">
    <property type="term" value="F:L-leucine-2-oxoglutarate transaminase activity"/>
    <property type="evidence" value="ECO:0007669"/>
    <property type="project" value="RHEA"/>
</dbReference>
<evidence type="ECO:0000313" key="18">
    <source>
        <dbReference type="Proteomes" id="UP000291338"/>
    </source>
</evidence>
<evidence type="ECO:0000256" key="8">
    <source>
        <dbReference type="ARBA" id="ARBA00022898"/>
    </source>
</evidence>
<reference evidence="17 18" key="1">
    <citation type="submission" date="2018-01" db="EMBL/GenBank/DDBJ databases">
        <title>Co-occurrence of chitin degradation, pigmentation and bioactivity in marine Pseudoalteromonas.</title>
        <authorList>
            <person name="Paulsen S."/>
            <person name="Gram L."/>
            <person name="Machado H."/>
        </authorList>
    </citation>
    <scope>NUCLEOTIDE SEQUENCE [LARGE SCALE GENOMIC DNA]</scope>
    <source>
        <strain evidence="17 18">S3898</strain>
    </source>
</reference>
<dbReference type="InterPro" id="IPR001544">
    <property type="entry name" value="Aminotrans_IV"/>
</dbReference>
<dbReference type="FunFam" id="3.20.10.10:FF:000002">
    <property type="entry name" value="D-alanine aminotransferase"/>
    <property type="match status" value="1"/>
</dbReference>
<comment type="catalytic activity">
    <reaction evidence="14">
        <text>4-amino-4-deoxychorismate = 4-aminobenzoate + pyruvate + H(+)</text>
        <dbReference type="Rhea" id="RHEA:16201"/>
        <dbReference type="ChEBI" id="CHEBI:15361"/>
        <dbReference type="ChEBI" id="CHEBI:15378"/>
        <dbReference type="ChEBI" id="CHEBI:17836"/>
        <dbReference type="ChEBI" id="CHEBI:58406"/>
        <dbReference type="EC" id="4.1.3.38"/>
    </reaction>
</comment>
<keyword evidence="7 16" id="KW-0808">Transferase</keyword>
<comment type="pathway">
    <text evidence="3 16">Amino-acid biosynthesis; L-valine biosynthesis; L-valine from pyruvate: step 4/4.</text>
</comment>
<dbReference type="NCBIfam" id="NF005146">
    <property type="entry name" value="PRK06606.1"/>
    <property type="match status" value="1"/>
</dbReference>
<evidence type="ECO:0000256" key="11">
    <source>
        <dbReference type="ARBA" id="ARBA00048212"/>
    </source>
</evidence>
<comment type="pathway">
    <text evidence="10">Cofactor biosynthesis; tetrahydrofolate biosynthesis; 4-aminobenzoate from chorismate: step 2/2.</text>
</comment>
<dbReference type="AlphaFoldDB" id="A0A4Q7IR65"/>
<comment type="catalytic activity">
    <reaction evidence="11 16">
        <text>L-valine + 2-oxoglutarate = 3-methyl-2-oxobutanoate + L-glutamate</text>
        <dbReference type="Rhea" id="RHEA:24813"/>
        <dbReference type="ChEBI" id="CHEBI:11851"/>
        <dbReference type="ChEBI" id="CHEBI:16810"/>
        <dbReference type="ChEBI" id="CHEBI:29985"/>
        <dbReference type="ChEBI" id="CHEBI:57762"/>
        <dbReference type="EC" id="2.6.1.42"/>
    </reaction>
</comment>
<dbReference type="EMBL" id="PPSX01000005">
    <property type="protein sequence ID" value="RZQ54963.1"/>
    <property type="molecule type" value="Genomic_DNA"/>
</dbReference>
<evidence type="ECO:0000256" key="12">
    <source>
        <dbReference type="ARBA" id="ARBA00048798"/>
    </source>
</evidence>
<evidence type="ECO:0000256" key="13">
    <source>
        <dbReference type="ARBA" id="ARBA00049229"/>
    </source>
</evidence>
<evidence type="ECO:0000256" key="7">
    <source>
        <dbReference type="ARBA" id="ARBA00022679"/>
    </source>
</evidence>
<dbReference type="Pfam" id="PF01063">
    <property type="entry name" value="Aminotran_4"/>
    <property type="match status" value="1"/>
</dbReference>
<dbReference type="Gene3D" id="3.30.470.10">
    <property type="match status" value="1"/>
</dbReference>
<evidence type="ECO:0000256" key="4">
    <source>
        <dbReference type="ARBA" id="ARBA00005072"/>
    </source>
</evidence>
<dbReference type="UniPathway" id="UPA00049">
    <property type="reaction ID" value="UER00062"/>
</dbReference>
<dbReference type="GO" id="GO:0009098">
    <property type="term" value="P:L-leucine biosynthetic process"/>
    <property type="evidence" value="ECO:0007669"/>
    <property type="project" value="UniProtKB-UniPathway"/>
</dbReference>
<protein>
    <recommendedName>
        <fullName evidence="16">Branched-chain-amino-acid aminotransferase</fullName>
        <shortName evidence="16">BCAT</shortName>
        <ecNumber evidence="16">2.6.1.42</ecNumber>
    </recommendedName>
</protein>